<feature type="compositionally biased region" description="Basic and acidic residues" evidence="1">
    <location>
        <begin position="132"/>
        <end position="141"/>
    </location>
</feature>
<feature type="region of interest" description="Disordered" evidence="1">
    <location>
        <begin position="1"/>
        <end position="39"/>
    </location>
</feature>
<gene>
    <name evidence="2" type="ORF">CHLNCDRAFT_140692</name>
</gene>
<dbReference type="STRING" id="554065.E1Z5Z6"/>
<reference evidence="2 3" key="1">
    <citation type="journal article" date="2010" name="Plant Cell">
        <title>The Chlorella variabilis NC64A genome reveals adaptation to photosymbiosis, coevolution with viruses, and cryptic sex.</title>
        <authorList>
            <person name="Blanc G."/>
            <person name="Duncan G."/>
            <person name="Agarkova I."/>
            <person name="Borodovsky M."/>
            <person name="Gurnon J."/>
            <person name="Kuo A."/>
            <person name="Lindquist E."/>
            <person name="Lucas S."/>
            <person name="Pangilinan J."/>
            <person name="Polle J."/>
            <person name="Salamov A."/>
            <person name="Terry A."/>
            <person name="Yamada T."/>
            <person name="Dunigan D.D."/>
            <person name="Grigoriev I.V."/>
            <person name="Claverie J.M."/>
            <person name="Van Etten J.L."/>
        </authorList>
    </citation>
    <scope>NUCLEOTIDE SEQUENCE [LARGE SCALE GENOMIC DNA]</scope>
    <source>
        <strain evidence="2 3">NC64A</strain>
    </source>
</reference>
<dbReference type="InParanoid" id="E1Z5Z6"/>
<evidence type="ECO:0000313" key="2">
    <source>
        <dbReference type="EMBL" id="EFN58561.1"/>
    </source>
</evidence>
<sequence>MPAEEELSSVDTPASSMTQPQSLDDAPSTSGSDTLKVGQENKDSCVPKFDALWFCYSPGYQLQQYYINGRVDDCSSKWTEFIDCLKKKTKFKDEVLQAEAEKRHPLWDIRTHKEAEQFWRRTFGHLTGEARQPGDEADGAHHSGRPTLV</sequence>
<feature type="region of interest" description="Disordered" evidence="1">
    <location>
        <begin position="129"/>
        <end position="149"/>
    </location>
</feature>
<organism evidence="3">
    <name type="scientific">Chlorella variabilis</name>
    <name type="common">Green alga</name>
    <dbReference type="NCBI Taxonomy" id="554065"/>
    <lineage>
        <taxon>Eukaryota</taxon>
        <taxon>Viridiplantae</taxon>
        <taxon>Chlorophyta</taxon>
        <taxon>core chlorophytes</taxon>
        <taxon>Trebouxiophyceae</taxon>
        <taxon>Chlorellales</taxon>
        <taxon>Chlorellaceae</taxon>
        <taxon>Chlorella clade</taxon>
        <taxon>Chlorella</taxon>
    </lineage>
</organism>
<feature type="compositionally biased region" description="Polar residues" evidence="1">
    <location>
        <begin position="9"/>
        <end position="33"/>
    </location>
</feature>
<dbReference type="Pfam" id="PF11326">
    <property type="entry name" value="PANTS-like"/>
    <property type="match status" value="1"/>
</dbReference>
<dbReference type="KEGG" id="cvr:CHLNCDRAFT_140692"/>
<dbReference type="RefSeq" id="XP_005850663.1">
    <property type="nucleotide sequence ID" value="XM_005850601.1"/>
</dbReference>
<dbReference type="eggNOG" id="ENOG502S200">
    <property type="taxonomic scope" value="Eukaryota"/>
</dbReference>
<dbReference type="EMBL" id="GL433837">
    <property type="protein sequence ID" value="EFN58561.1"/>
    <property type="molecule type" value="Genomic_DNA"/>
</dbReference>
<name>E1Z5Z6_CHLVA</name>
<dbReference type="PANTHER" id="PTHR28052:SF1">
    <property type="entry name" value="UPF0545 PROTEIN C22ORF39"/>
    <property type="match status" value="1"/>
</dbReference>
<dbReference type="GeneID" id="17358099"/>
<accession>E1Z5Z6</accession>
<evidence type="ECO:0000313" key="3">
    <source>
        <dbReference type="Proteomes" id="UP000008141"/>
    </source>
</evidence>
<keyword evidence="3" id="KW-1185">Reference proteome</keyword>
<dbReference type="InterPro" id="IPR021475">
    <property type="entry name" value="Pants/Emi1-like"/>
</dbReference>
<proteinExistence type="predicted"/>
<evidence type="ECO:0000256" key="1">
    <source>
        <dbReference type="SAM" id="MobiDB-lite"/>
    </source>
</evidence>
<dbReference type="PANTHER" id="PTHR28052">
    <property type="entry name" value="UPF0545 PROTEIN C22ORF39"/>
    <property type="match status" value="1"/>
</dbReference>
<dbReference type="AlphaFoldDB" id="E1Z5Z6"/>
<protein>
    <submittedName>
        <fullName evidence="2">Uncharacterized protein</fullName>
    </submittedName>
</protein>
<dbReference type="Proteomes" id="UP000008141">
    <property type="component" value="Unassembled WGS sequence"/>
</dbReference>
<dbReference type="FunCoup" id="E1Z5Z6">
    <property type="interactions" value="184"/>
</dbReference>
<dbReference type="OrthoDB" id="2017405at2759"/>